<feature type="region of interest" description="Disordered" evidence="1">
    <location>
        <begin position="1"/>
        <end position="21"/>
    </location>
</feature>
<reference evidence="2 3" key="1">
    <citation type="submission" date="2015-11" db="EMBL/GenBank/DDBJ databases">
        <title>Genome sequences of Lysobacter enzymogenes strain C3 and Lysobacter antibioticus ATCC 29479.</title>
        <authorList>
            <person name="Kobayashi D.Y."/>
        </authorList>
    </citation>
    <scope>NUCLEOTIDE SEQUENCE [LARGE SCALE GENOMIC DNA]</scope>
    <source>
        <strain evidence="2 3">C3</strain>
    </source>
</reference>
<sequence length="50" mass="5223">MRPLRGRAGAPAVAPRSSGSWKRCKKSSACWAGTVSSRRGSCAARTVLCS</sequence>
<name>A0A0S2DM58_LYSEN</name>
<organism evidence="2 3">
    <name type="scientific">Lysobacter enzymogenes</name>
    <dbReference type="NCBI Taxonomy" id="69"/>
    <lineage>
        <taxon>Bacteria</taxon>
        <taxon>Pseudomonadati</taxon>
        <taxon>Pseudomonadota</taxon>
        <taxon>Gammaproteobacteria</taxon>
        <taxon>Lysobacterales</taxon>
        <taxon>Lysobacteraceae</taxon>
        <taxon>Lysobacter</taxon>
    </lineage>
</organism>
<dbReference type="Proteomes" id="UP000061569">
    <property type="component" value="Chromosome"/>
</dbReference>
<dbReference type="EMBL" id="CP013140">
    <property type="protein sequence ID" value="ALN59556.1"/>
    <property type="molecule type" value="Genomic_DNA"/>
</dbReference>
<accession>A0A0S2DM58</accession>
<evidence type="ECO:0000256" key="1">
    <source>
        <dbReference type="SAM" id="MobiDB-lite"/>
    </source>
</evidence>
<dbReference type="STRING" id="69.GLE_4215"/>
<evidence type="ECO:0000313" key="3">
    <source>
        <dbReference type="Proteomes" id="UP000061569"/>
    </source>
</evidence>
<dbReference type="PATRIC" id="fig|69.6.peg.4157"/>
<dbReference type="KEGG" id="lez:GLE_4215"/>
<dbReference type="AlphaFoldDB" id="A0A0S2DM58"/>
<proteinExistence type="predicted"/>
<feature type="compositionally biased region" description="Low complexity" evidence="1">
    <location>
        <begin position="1"/>
        <end position="20"/>
    </location>
</feature>
<evidence type="ECO:0000313" key="2">
    <source>
        <dbReference type="EMBL" id="ALN59556.1"/>
    </source>
</evidence>
<gene>
    <name evidence="2" type="ORF">GLE_4215</name>
</gene>
<protein>
    <submittedName>
        <fullName evidence="2">Uncharacterized protein</fullName>
    </submittedName>
</protein>